<dbReference type="GO" id="GO:0080120">
    <property type="term" value="P:CAAX-box protein maturation"/>
    <property type="evidence" value="ECO:0007669"/>
    <property type="project" value="UniProtKB-ARBA"/>
</dbReference>
<feature type="region of interest" description="Disordered" evidence="1">
    <location>
        <begin position="1"/>
        <end position="25"/>
    </location>
</feature>
<feature type="transmembrane region" description="Helical" evidence="2">
    <location>
        <begin position="191"/>
        <end position="209"/>
    </location>
</feature>
<feature type="domain" description="CAAX prenyl protease 2/Lysostaphin resistance protein A-like" evidence="3">
    <location>
        <begin position="134"/>
        <end position="225"/>
    </location>
</feature>
<evidence type="ECO:0000259" key="3">
    <source>
        <dbReference type="Pfam" id="PF02517"/>
    </source>
</evidence>
<feature type="transmembrane region" description="Helical" evidence="2">
    <location>
        <begin position="40"/>
        <end position="67"/>
    </location>
</feature>
<keyword evidence="2" id="KW-0472">Membrane</keyword>
<dbReference type="Pfam" id="PF02517">
    <property type="entry name" value="Rce1-like"/>
    <property type="match status" value="1"/>
</dbReference>
<sequence length="242" mass="26124">MTTPRAAARGTSGRDARPVPGQGRAPRTDAWWRWLAGTEVAAVVAAVATDWAIPAVVIVVLAALSLLVRRRGPSSLGFHRVSRPWRLVTQMAAFAVAWTLLNVAVLIPVTNHLSGTRQDVSAFADLEGDLGLLALYLSASWVLAALCEEVAFRGYLLTRLEDVLGPGRLQQLTGVLGTSLLFGMLHTEQGIVGVVVAALAGAVFCVLRYRYRTLWAPILAHGFDDTIGFTWFFFFGPVGGLW</sequence>
<evidence type="ECO:0000256" key="1">
    <source>
        <dbReference type="SAM" id="MobiDB-lite"/>
    </source>
</evidence>
<dbReference type="InterPro" id="IPR052710">
    <property type="entry name" value="CAAX_protease"/>
</dbReference>
<organism evidence="4">
    <name type="scientific">metagenome</name>
    <dbReference type="NCBI Taxonomy" id="256318"/>
    <lineage>
        <taxon>unclassified sequences</taxon>
        <taxon>metagenomes</taxon>
    </lineage>
</organism>
<proteinExistence type="predicted"/>
<gene>
    <name evidence="4" type="ORF">NOCA1240409</name>
</gene>
<dbReference type="PANTHER" id="PTHR36435">
    <property type="entry name" value="SLR1288 PROTEIN"/>
    <property type="match status" value="1"/>
</dbReference>
<dbReference type="PANTHER" id="PTHR36435:SF1">
    <property type="entry name" value="CAAX AMINO TERMINAL PROTEASE FAMILY PROTEIN"/>
    <property type="match status" value="1"/>
</dbReference>
<feature type="transmembrane region" description="Helical" evidence="2">
    <location>
        <begin position="130"/>
        <end position="147"/>
    </location>
</feature>
<evidence type="ECO:0000256" key="2">
    <source>
        <dbReference type="SAM" id="Phobius"/>
    </source>
</evidence>
<dbReference type="InterPro" id="IPR003675">
    <property type="entry name" value="Rce1/LyrA-like_dom"/>
</dbReference>
<reference evidence="4" key="1">
    <citation type="submission" date="2015-08" db="EMBL/GenBank/DDBJ databases">
        <authorList>
            <person name="Babu N.S."/>
            <person name="Beckwith C.J."/>
            <person name="Beseler K.G."/>
            <person name="Brison A."/>
            <person name="Carone J.V."/>
            <person name="Caskin T.P."/>
            <person name="Diamond M."/>
            <person name="Durham M.E."/>
            <person name="Foxe J.M."/>
            <person name="Go M."/>
            <person name="Henderson B.A."/>
            <person name="Jones I.B."/>
            <person name="McGettigan J.A."/>
            <person name="Micheletti S.J."/>
            <person name="Nasrallah M.E."/>
            <person name="Ortiz D."/>
            <person name="Piller C.R."/>
            <person name="Privatt S.R."/>
            <person name="Schneider S.L."/>
            <person name="Sharp S."/>
            <person name="Smith T.C."/>
            <person name="Stanton J.D."/>
            <person name="Ullery H.E."/>
            <person name="Wilson R.J."/>
            <person name="Serrano M.G."/>
            <person name="Buck G."/>
            <person name="Lee V."/>
            <person name="Wang Y."/>
            <person name="Carvalho R."/>
            <person name="Voegtly L."/>
            <person name="Shi R."/>
            <person name="Duckworth R."/>
            <person name="Johnson A."/>
            <person name="Loviza R."/>
            <person name="Walstead R."/>
            <person name="Shah Z."/>
            <person name="Kiflezghi M."/>
            <person name="Wade K."/>
            <person name="Ball S.L."/>
            <person name="Bradley K.W."/>
            <person name="Asai D.J."/>
            <person name="Bowman C.A."/>
            <person name="Russell D.A."/>
            <person name="Pope W.H."/>
            <person name="Jacobs-Sera D."/>
            <person name="Hendrix R.W."/>
            <person name="Hatfull G.F."/>
        </authorList>
    </citation>
    <scope>NUCLEOTIDE SEQUENCE</scope>
</reference>
<keyword evidence="2" id="KW-1133">Transmembrane helix</keyword>
<evidence type="ECO:0000313" key="4">
    <source>
        <dbReference type="EMBL" id="CUR61306.1"/>
    </source>
</evidence>
<protein>
    <recommendedName>
        <fullName evidence="3">CAAX prenyl protease 2/Lysostaphin resistance protein A-like domain-containing protein</fullName>
    </recommendedName>
</protein>
<accession>A0A2P2CH50</accession>
<dbReference type="AlphaFoldDB" id="A0A2P2CH50"/>
<keyword evidence="2" id="KW-0812">Transmembrane</keyword>
<dbReference type="EMBL" id="CZKB01000017">
    <property type="protein sequence ID" value="CUR61306.1"/>
    <property type="molecule type" value="Genomic_DNA"/>
</dbReference>
<dbReference type="GO" id="GO:0004175">
    <property type="term" value="F:endopeptidase activity"/>
    <property type="evidence" value="ECO:0007669"/>
    <property type="project" value="UniProtKB-ARBA"/>
</dbReference>
<name>A0A2P2CH50_9ZZZZ</name>
<feature type="transmembrane region" description="Helical" evidence="2">
    <location>
        <begin position="87"/>
        <end position="110"/>
    </location>
</feature>